<dbReference type="InterPro" id="IPR004681">
    <property type="entry name" value="TRAP_DctM"/>
</dbReference>
<reference evidence="9 10" key="1">
    <citation type="submission" date="2018-11" db="EMBL/GenBank/DDBJ databases">
        <title>Genomic Encyclopedia of Type Strains, Phase IV (KMG-IV): sequencing the most valuable type-strain genomes for metagenomic binning, comparative biology and taxonomic classification.</title>
        <authorList>
            <person name="Goeker M."/>
        </authorList>
    </citation>
    <scope>NUCLEOTIDE SEQUENCE [LARGE SCALE GENOMIC DNA]</scope>
    <source>
        <strain evidence="9 10">DSM 104731</strain>
    </source>
</reference>
<dbReference type="PIRSF" id="PIRSF006066">
    <property type="entry name" value="HI0050"/>
    <property type="match status" value="1"/>
</dbReference>
<feature type="transmembrane region" description="Helical" evidence="7">
    <location>
        <begin position="318"/>
        <end position="348"/>
    </location>
</feature>
<evidence type="ECO:0000313" key="9">
    <source>
        <dbReference type="EMBL" id="RPE66606.1"/>
    </source>
</evidence>
<evidence type="ECO:0000256" key="1">
    <source>
        <dbReference type="ARBA" id="ARBA00004429"/>
    </source>
</evidence>
<evidence type="ECO:0000313" key="10">
    <source>
        <dbReference type="Proteomes" id="UP000269689"/>
    </source>
</evidence>
<comment type="similarity">
    <text evidence="7">Belongs to the TRAP transporter large permease family.</text>
</comment>
<feature type="transmembrane region" description="Helical" evidence="7">
    <location>
        <begin position="156"/>
        <end position="188"/>
    </location>
</feature>
<accession>A0A3N4U769</accession>
<keyword evidence="6 7" id="KW-0472">Membrane</keyword>
<evidence type="ECO:0000256" key="4">
    <source>
        <dbReference type="ARBA" id="ARBA00022692"/>
    </source>
</evidence>
<feature type="transmembrane region" description="Helical" evidence="7">
    <location>
        <begin position="404"/>
        <end position="426"/>
    </location>
</feature>
<dbReference type="Proteomes" id="UP000269689">
    <property type="component" value="Unassembled WGS sequence"/>
</dbReference>
<dbReference type="EMBL" id="RKQK01000003">
    <property type="protein sequence ID" value="RPE66606.1"/>
    <property type="molecule type" value="Genomic_DNA"/>
</dbReference>
<dbReference type="InterPro" id="IPR010656">
    <property type="entry name" value="DctM"/>
</dbReference>
<comment type="function">
    <text evidence="7">Part of the tripartite ATP-independent periplasmic (TRAP) transport system.</text>
</comment>
<evidence type="ECO:0000259" key="8">
    <source>
        <dbReference type="Pfam" id="PF06808"/>
    </source>
</evidence>
<sequence>MTLFFISMALVVVLLLAEMPIALAFGTGALVFGLSTGSDISFLIPYAYQTTSGFALLALPLFVLAGTLMAEGGISERLLDFVNSFVGRIKGGLGAVTVITCALFGAISGSSSAAIAAIGQIMIPRMVKEGYPAGHATALVACSSVLALMIPPSIPMIVFAITGGLSVGAAFLSTIIPGIMLGVVYIVLNFVFLRNVDSIQVEDKLPPAEVAKHVYKSGIRAFWALLMPVIILGVIYSGVATPTEAASIALVYAIPVGFFIYKGLTLKTFTTSIVRAAITTGSIMTVLFFLFMMSRAMILQQVPKEVAQLLVSLSDNKIVIMLLINLVLLFIGMIVDDISGSVLAAIIFLPVTNELGIHPIHFAAIVGTNLGLGNVSPPCAPMLYMAGGVAKLTMDQYIWPTLKFLAFGHLPMVLIVTFIPELSLWLPKLLMGIQ</sequence>
<feature type="transmembrane region" description="Helical" evidence="7">
    <location>
        <begin position="221"/>
        <end position="239"/>
    </location>
</feature>
<evidence type="ECO:0000256" key="6">
    <source>
        <dbReference type="ARBA" id="ARBA00023136"/>
    </source>
</evidence>
<dbReference type="GO" id="GO:0022857">
    <property type="term" value="F:transmembrane transporter activity"/>
    <property type="evidence" value="ECO:0007669"/>
    <property type="project" value="UniProtKB-UniRule"/>
</dbReference>
<keyword evidence="4 7" id="KW-0812">Transmembrane</keyword>
<dbReference type="AlphaFoldDB" id="A0A3N4U769"/>
<dbReference type="PANTHER" id="PTHR33362">
    <property type="entry name" value="SIALIC ACID TRAP TRANSPORTER PERMEASE PROTEIN SIAT-RELATED"/>
    <property type="match status" value="1"/>
</dbReference>
<evidence type="ECO:0000256" key="7">
    <source>
        <dbReference type="RuleBase" id="RU369079"/>
    </source>
</evidence>
<evidence type="ECO:0000256" key="3">
    <source>
        <dbReference type="ARBA" id="ARBA00022519"/>
    </source>
</evidence>
<feature type="domain" description="TRAP C4-dicarboxylate transport system permease DctM subunit" evidence="8">
    <location>
        <begin position="9"/>
        <end position="421"/>
    </location>
</feature>
<comment type="caution">
    <text evidence="7">Lacks conserved residue(s) required for the propagation of feature annotation.</text>
</comment>
<comment type="subcellular location">
    <subcellularLocation>
        <location evidence="1 7">Cell inner membrane</location>
        <topology evidence="1 7">Multi-pass membrane protein</topology>
    </subcellularLocation>
</comment>
<feature type="transmembrane region" description="Helical" evidence="7">
    <location>
        <begin position="245"/>
        <end position="264"/>
    </location>
</feature>
<comment type="subunit">
    <text evidence="7">The complex comprises the extracytoplasmic solute receptor protein and the two transmembrane proteins.</text>
</comment>
<keyword evidence="5 7" id="KW-1133">Transmembrane helix</keyword>
<dbReference type="GO" id="GO:0005886">
    <property type="term" value="C:plasma membrane"/>
    <property type="evidence" value="ECO:0007669"/>
    <property type="project" value="UniProtKB-SubCell"/>
</dbReference>
<organism evidence="9 10">
    <name type="scientific">Pacificibacter maritimus</name>
    <dbReference type="NCBI Taxonomy" id="762213"/>
    <lineage>
        <taxon>Bacteria</taxon>
        <taxon>Pseudomonadati</taxon>
        <taxon>Pseudomonadota</taxon>
        <taxon>Alphaproteobacteria</taxon>
        <taxon>Rhodobacterales</taxon>
        <taxon>Roseobacteraceae</taxon>
        <taxon>Pacificibacter</taxon>
    </lineage>
</organism>
<keyword evidence="7" id="KW-0813">Transport</keyword>
<protein>
    <recommendedName>
        <fullName evidence="7">TRAP transporter large permease protein</fullName>
    </recommendedName>
</protein>
<gene>
    <name evidence="9" type="ORF">EDD53_2311</name>
</gene>
<dbReference type="NCBIfam" id="TIGR00786">
    <property type="entry name" value="dctM"/>
    <property type="match status" value="1"/>
</dbReference>
<dbReference type="OrthoDB" id="9790209at2"/>
<feature type="transmembrane region" description="Helical" evidence="7">
    <location>
        <begin position="130"/>
        <end position="150"/>
    </location>
</feature>
<feature type="transmembrane region" description="Helical" evidence="7">
    <location>
        <begin position="276"/>
        <end position="298"/>
    </location>
</feature>
<keyword evidence="3 7" id="KW-0997">Cell inner membrane</keyword>
<feature type="transmembrane region" description="Helical" evidence="7">
    <location>
        <begin position="94"/>
        <end position="118"/>
    </location>
</feature>
<dbReference type="Pfam" id="PF06808">
    <property type="entry name" value="DctM"/>
    <property type="match status" value="1"/>
</dbReference>
<feature type="transmembrane region" description="Helical" evidence="7">
    <location>
        <begin position="54"/>
        <end position="74"/>
    </location>
</feature>
<evidence type="ECO:0000256" key="5">
    <source>
        <dbReference type="ARBA" id="ARBA00022989"/>
    </source>
</evidence>
<evidence type="ECO:0000256" key="2">
    <source>
        <dbReference type="ARBA" id="ARBA00022475"/>
    </source>
</evidence>
<name>A0A3N4U769_9RHOB</name>
<comment type="caution">
    <text evidence="9">The sequence shown here is derived from an EMBL/GenBank/DDBJ whole genome shotgun (WGS) entry which is preliminary data.</text>
</comment>
<proteinExistence type="inferred from homology"/>
<keyword evidence="2" id="KW-1003">Cell membrane</keyword>
<dbReference type="RefSeq" id="WP_123793332.1">
    <property type="nucleotide sequence ID" value="NZ_RKQK01000003.1"/>
</dbReference>
<keyword evidence="10" id="KW-1185">Reference proteome</keyword>